<keyword evidence="2 5" id="KW-0689">Ribosomal protein</keyword>
<name>A0A0G1CG99_9BACT</name>
<dbReference type="GO" id="GO:0015934">
    <property type="term" value="C:large ribosomal subunit"/>
    <property type="evidence" value="ECO:0007669"/>
    <property type="project" value="InterPro"/>
</dbReference>
<evidence type="ECO:0000256" key="4">
    <source>
        <dbReference type="ARBA" id="ARBA00035178"/>
    </source>
</evidence>
<dbReference type="SUPFAM" id="SSF57829">
    <property type="entry name" value="Zn-binding ribosomal proteins"/>
    <property type="match status" value="1"/>
</dbReference>
<dbReference type="AlphaFoldDB" id="A0A0G1CG99"/>
<dbReference type="NCBIfam" id="TIGR01031">
    <property type="entry name" value="rpmF_bact"/>
    <property type="match status" value="1"/>
</dbReference>
<evidence type="ECO:0000313" key="6">
    <source>
        <dbReference type="EMBL" id="KKS84509.1"/>
    </source>
</evidence>
<dbReference type="EMBL" id="LCFB01000018">
    <property type="protein sequence ID" value="KKS84509.1"/>
    <property type="molecule type" value="Genomic_DNA"/>
</dbReference>
<evidence type="ECO:0000256" key="3">
    <source>
        <dbReference type="ARBA" id="ARBA00023274"/>
    </source>
</evidence>
<accession>A0A0G1CG99</accession>
<keyword evidence="3 5" id="KW-0687">Ribonucleoprotein</keyword>
<dbReference type="InterPro" id="IPR011332">
    <property type="entry name" value="Ribosomal_zn-bd"/>
</dbReference>
<dbReference type="GO" id="GO:0006412">
    <property type="term" value="P:translation"/>
    <property type="evidence" value="ECO:0007669"/>
    <property type="project" value="UniProtKB-UniRule"/>
</dbReference>
<evidence type="ECO:0000313" key="7">
    <source>
        <dbReference type="Proteomes" id="UP000034543"/>
    </source>
</evidence>
<dbReference type="Pfam" id="PF01783">
    <property type="entry name" value="Ribosomal_L32p"/>
    <property type="match status" value="1"/>
</dbReference>
<sequence>MIPIKRNDLLKRSKIIEEDRYYSVGNSKNLLPGMAPLPKRRHSSARQAQRTRALKIALPTLVTCSNCGSLRVPHRVCPACGFYAGKAVIIKPETTKK</sequence>
<dbReference type="InterPro" id="IPR044957">
    <property type="entry name" value="Ribosomal_bL32_bact"/>
</dbReference>
<evidence type="ECO:0000256" key="1">
    <source>
        <dbReference type="ARBA" id="ARBA00008560"/>
    </source>
</evidence>
<dbReference type="STRING" id="1618436.UV59_C0018G0021"/>
<dbReference type="InterPro" id="IPR002677">
    <property type="entry name" value="Ribosomal_bL32"/>
</dbReference>
<comment type="similarity">
    <text evidence="1 5">Belongs to the bacterial ribosomal protein bL32 family.</text>
</comment>
<dbReference type="PANTHER" id="PTHR35534:SF1">
    <property type="entry name" value="LARGE RIBOSOMAL SUBUNIT PROTEIN BL32"/>
    <property type="match status" value="1"/>
</dbReference>
<comment type="caution">
    <text evidence="6">The sequence shown here is derived from an EMBL/GenBank/DDBJ whole genome shotgun (WGS) entry which is preliminary data.</text>
</comment>
<gene>
    <name evidence="5" type="primary">rpmF</name>
    <name evidence="6" type="ORF">UV59_C0018G0021</name>
</gene>
<dbReference type="PANTHER" id="PTHR35534">
    <property type="entry name" value="50S RIBOSOMAL PROTEIN L32"/>
    <property type="match status" value="1"/>
</dbReference>
<dbReference type="GO" id="GO:0003735">
    <property type="term" value="F:structural constituent of ribosome"/>
    <property type="evidence" value="ECO:0007669"/>
    <property type="project" value="InterPro"/>
</dbReference>
<dbReference type="Proteomes" id="UP000034543">
    <property type="component" value="Unassembled WGS sequence"/>
</dbReference>
<evidence type="ECO:0000256" key="2">
    <source>
        <dbReference type="ARBA" id="ARBA00022980"/>
    </source>
</evidence>
<organism evidence="6 7">
    <name type="scientific">Candidatus Gottesmanbacteria bacterium GW2011_GWA1_43_11</name>
    <dbReference type="NCBI Taxonomy" id="1618436"/>
    <lineage>
        <taxon>Bacteria</taxon>
        <taxon>Candidatus Gottesmaniibacteriota</taxon>
    </lineage>
</organism>
<evidence type="ECO:0000256" key="5">
    <source>
        <dbReference type="HAMAP-Rule" id="MF_00340"/>
    </source>
</evidence>
<dbReference type="HAMAP" id="MF_00340">
    <property type="entry name" value="Ribosomal_bL32"/>
    <property type="match status" value="1"/>
</dbReference>
<proteinExistence type="inferred from homology"/>
<reference evidence="6 7" key="1">
    <citation type="journal article" date="2015" name="Nature">
        <title>rRNA introns, odd ribosomes, and small enigmatic genomes across a large radiation of phyla.</title>
        <authorList>
            <person name="Brown C.T."/>
            <person name="Hug L.A."/>
            <person name="Thomas B.C."/>
            <person name="Sharon I."/>
            <person name="Castelle C.J."/>
            <person name="Singh A."/>
            <person name="Wilkins M.J."/>
            <person name="Williams K.H."/>
            <person name="Banfield J.F."/>
        </authorList>
    </citation>
    <scope>NUCLEOTIDE SEQUENCE [LARGE SCALE GENOMIC DNA]</scope>
</reference>
<protein>
    <recommendedName>
        <fullName evidence="4 5">Large ribosomal subunit protein bL32</fullName>
    </recommendedName>
</protein>